<gene>
    <name evidence="1" type="ORF">OF850_03690</name>
</gene>
<reference evidence="1 2" key="1">
    <citation type="submission" date="2022-10" db="EMBL/GenBank/DDBJ databases">
        <title>Roseococcus glaciei nov., sp. nov., isolated from glacier.</title>
        <authorList>
            <person name="Liu Q."/>
            <person name="Xin Y.-H."/>
        </authorList>
    </citation>
    <scope>NUCLEOTIDE SEQUENCE [LARGE SCALE GENOMIC DNA]</scope>
    <source>
        <strain evidence="1 2">MDT2-1-1</strain>
    </source>
</reference>
<comment type="caution">
    <text evidence="1">The sequence shown here is derived from an EMBL/GenBank/DDBJ whole genome shotgun (WGS) entry which is preliminary data.</text>
</comment>
<dbReference type="EMBL" id="JAPFQI010000001">
    <property type="protein sequence ID" value="MCW8084718.1"/>
    <property type="molecule type" value="Genomic_DNA"/>
</dbReference>
<evidence type="ECO:0000313" key="2">
    <source>
        <dbReference type="Proteomes" id="UP001526430"/>
    </source>
</evidence>
<dbReference type="RefSeq" id="WP_301588416.1">
    <property type="nucleotide sequence ID" value="NZ_JAPFQI010000001.1"/>
</dbReference>
<dbReference type="Proteomes" id="UP001526430">
    <property type="component" value="Unassembled WGS sequence"/>
</dbReference>
<proteinExistence type="predicted"/>
<sequence length="50" mass="5515">MFEQMGPEGGPRYRYRGAEIPCDYRPPRAFGGDVTLDSAAPGTRVETILL</sequence>
<evidence type="ECO:0000313" key="1">
    <source>
        <dbReference type="EMBL" id="MCW8084718.1"/>
    </source>
</evidence>
<name>A0ABT3NRC5_9PROT</name>
<keyword evidence="2" id="KW-1185">Reference proteome</keyword>
<protein>
    <submittedName>
        <fullName evidence="1">Uncharacterized protein</fullName>
    </submittedName>
</protein>
<organism evidence="1 2">
    <name type="scientific">Sabulicella glaciei</name>
    <dbReference type="NCBI Taxonomy" id="2984948"/>
    <lineage>
        <taxon>Bacteria</taxon>
        <taxon>Pseudomonadati</taxon>
        <taxon>Pseudomonadota</taxon>
        <taxon>Alphaproteobacteria</taxon>
        <taxon>Acetobacterales</taxon>
        <taxon>Acetobacteraceae</taxon>
        <taxon>Sabulicella</taxon>
    </lineage>
</organism>
<accession>A0ABT3NRC5</accession>